<name>A0ABU0F6Z7_9HYPH</name>
<proteinExistence type="predicted"/>
<organism evidence="2 3">
    <name type="scientific">Labrys monachus</name>
    <dbReference type="NCBI Taxonomy" id="217067"/>
    <lineage>
        <taxon>Bacteria</taxon>
        <taxon>Pseudomonadati</taxon>
        <taxon>Pseudomonadota</taxon>
        <taxon>Alphaproteobacteria</taxon>
        <taxon>Hyphomicrobiales</taxon>
        <taxon>Xanthobacteraceae</taxon>
        <taxon>Labrys</taxon>
    </lineage>
</organism>
<evidence type="ECO:0000313" key="3">
    <source>
        <dbReference type="Proteomes" id="UP001237448"/>
    </source>
</evidence>
<feature type="region of interest" description="Disordered" evidence="1">
    <location>
        <begin position="1"/>
        <end position="25"/>
    </location>
</feature>
<dbReference type="EMBL" id="JAUSVK010000001">
    <property type="protein sequence ID" value="MDQ0390387.1"/>
    <property type="molecule type" value="Genomic_DNA"/>
</dbReference>
<feature type="compositionally biased region" description="Polar residues" evidence="1">
    <location>
        <begin position="16"/>
        <end position="25"/>
    </location>
</feature>
<evidence type="ECO:0008006" key="4">
    <source>
        <dbReference type="Google" id="ProtNLM"/>
    </source>
</evidence>
<protein>
    <recommendedName>
        <fullName evidence="4">Photosystem II phosphoprotein</fullName>
    </recommendedName>
</protein>
<keyword evidence="3" id="KW-1185">Reference proteome</keyword>
<accession>A0ABU0F6Z7</accession>
<reference evidence="2 3" key="1">
    <citation type="submission" date="2023-07" db="EMBL/GenBank/DDBJ databases">
        <title>Genomic Encyclopedia of Type Strains, Phase IV (KMG-IV): sequencing the most valuable type-strain genomes for metagenomic binning, comparative biology and taxonomic classification.</title>
        <authorList>
            <person name="Goeker M."/>
        </authorList>
    </citation>
    <scope>NUCLEOTIDE SEQUENCE [LARGE SCALE GENOMIC DNA]</scope>
    <source>
        <strain evidence="2 3">DSM 5896</strain>
    </source>
</reference>
<gene>
    <name evidence="2" type="ORF">J3R73_000179</name>
</gene>
<dbReference type="Proteomes" id="UP001237448">
    <property type="component" value="Unassembled WGS sequence"/>
</dbReference>
<evidence type="ECO:0000256" key="1">
    <source>
        <dbReference type="SAM" id="MobiDB-lite"/>
    </source>
</evidence>
<sequence>MSATSSLATMARQPQPGGTTSSVNRSSGLIVLRIRTLETFV</sequence>
<evidence type="ECO:0000313" key="2">
    <source>
        <dbReference type="EMBL" id="MDQ0390387.1"/>
    </source>
</evidence>
<comment type="caution">
    <text evidence="2">The sequence shown here is derived from an EMBL/GenBank/DDBJ whole genome shotgun (WGS) entry which is preliminary data.</text>
</comment>